<gene>
    <name evidence="2" type="ORF">PHYEVI_LOCUS11223</name>
</gene>
<organism evidence="2 3">
    <name type="scientific">Phyllotreta striolata</name>
    <name type="common">Striped flea beetle</name>
    <name type="synonym">Crioceris striolata</name>
    <dbReference type="NCBI Taxonomy" id="444603"/>
    <lineage>
        <taxon>Eukaryota</taxon>
        <taxon>Metazoa</taxon>
        <taxon>Ecdysozoa</taxon>
        <taxon>Arthropoda</taxon>
        <taxon>Hexapoda</taxon>
        <taxon>Insecta</taxon>
        <taxon>Pterygota</taxon>
        <taxon>Neoptera</taxon>
        <taxon>Endopterygota</taxon>
        <taxon>Coleoptera</taxon>
        <taxon>Polyphaga</taxon>
        <taxon>Cucujiformia</taxon>
        <taxon>Chrysomeloidea</taxon>
        <taxon>Chrysomelidae</taxon>
        <taxon>Galerucinae</taxon>
        <taxon>Alticini</taxon>
        <taxon>Phyllotreta</taxon>
    </lineage>
</organism>
<evidence type="ECO:0000313" key="3">
    <source>
        <dbReference type="Proteomes" id="UP001153712"/>
    </source>
</evidence>
<dbReference type="Proteomes" id="UP001153712">
    <property type="component" value="Chromosome 9"/>
</dbReference>
<evidence type="ECO:0000256" key="1">
    <source>
        <dbReference type="SAM" id="SignalP"/>
    </source>
</evidence>
<name>A0A9N9XSZ8_PHYSR</name>
<proteinExistence type="predicted"/>
<dbReference type="EMBL" id="OU900102">
    <property type="protein sequence ID" value="CAG9864977.1"/>
    <property type="molecule type" value="Genomic_DNA"/>
</dbReference>
<keyword evidence="1" id="KW-0732">Signal</keyword>
<sequence>MKLLIFVFFISLHYSISLAIEEHENDGSITISYGTGNQLTISRSVLNPKKINILVSEAAFASKFQINEFSERDIQKGVLDGLGSYFFKNFTKPETTKFKVLAHLFRQFEGTPDKAALQTLGEELVILLRHGVLAEKDEDFVSLFITFNAENNSTTIIKINDFTVAEYLPINKDPPEQKKVEILSFNLNCTCRAV</sequence>
<evidence type="ECO:0000313" key="2">
    <source>
        <dbReference type="EMBL" id="CAG9864977.1"/>
    </source>
</evidence>
<reference evidence="2" key="1">
    <citation type="submission" date="2022-01" db="EMBL/GenBank/DDBJ databases">
        <authorList>
            <person name="King R."/>
        </authorList>
    </citation>
    <scope>NUCLEOTIDE SEQUENCE</scope>
</reference>
<keyword evidence="3" id="KW-1185">Reference proteome</keyword>
<protein>
    <submittedName>
        <fullName evidence="2">Uncharacterized protein</fullName>
    </submittedName>
</protein>
<accession>A0A9N9XSZ8</accession>
<dbReference type="AlphaFoldDB" id="A0A9N9XSZ8"/>
<feature type="chain" id="PRO_5040249120" evidence="1">
    <location>
        <begin position="20"/>
        <end position="194"/>
    </location>
</feature>
<feature type="signal peptide" evidence="1">
    <location>
        <begin position="1"/>
        <end position="19"/>
    </location>
</feature>